<name>A0A9D1J2G5_9FIRM</name>
<reference evidence="1" key="2">
    <citation type="journal article" date="2021" name="PeerJ">
        <title>Extensive microbial diversity within the chicken gut microbiome revealed by metagenomics and culture.</title>
        <authorList>
            <person name="Gilroy R."/>
            <person name="Ravi A."/>
            <person name="Getino M."/>
            <person name="Pursley I."/>
            <person name="Horton D.L."/>
            <person name="Alikhan N.F."/>
            <person name="Baker D."/>
            <person name="Gharbi K."/>
            <person name="Hall N."/>
            <person name="Watson M."/>
            <person name="Adriaenssens E.M."/>
            <person name="Foster-Nyarko E."/>
            <person name="Jarju S."/>
            <person name="Secka A."/>
            <person name="Antonio M."/>
            <person name="Oren A."/>
            <person name="Chaudhuri R.R."/>
            <person name="La Ragione R."/>
            <person name="Hildebrand F."/>
            <person name="Pallen M.J."/>
        </authorList>
    </citation>
    <scope>NUCLEOTIDE SEQUENCE</scope>
    <source>
        <strain evidence="1">CHK184-20233</strain>
    </source>
</reference>
<sequence length="264" mass="31032">MKEKEALGIDDYDFIYYELSPEQQPIEEVIKTSEFIENGFANYLKENYPNYYSKNIKIKFINWGHMEVVYVLDNGHKKYTLLMGQPNLEYGKVKSEYDNLKILSKNNEDVVSPLLYYGSPKYNREIYMTPYYYQARYISYLDEKLGVYVPEPDYHFEEFNGYKKDIIEEAITAKIISLYNLGTHVVINDFSISSGDFILRKGFEDTINNVNSVFNDMKVIAARSLVNMSLDDYIDLIYEKLEKFNSKNIDKGIELGFSKIKKRT</sequence>
<dbReference type="EMBL" id="DVHC01000003">
    <property type="protein sequence ID" value="HIR58462.1"/>
    <property type="molecule type" value="Genomic_DNA"/>
</dbReference>
<comment type="caution">
    <text evidence="1">The sequence shown here is derived from an EMBL/GenBank/DDBJ whole genome shotgun (WGS) entry which is preliminary data.</text>
</comment>
<dbReference type="AlphaFoldDB" id="A0A9D1J2G5"/>
<dbReference type="Proteomes" id="UP000824232">
    <property type="component" value="Unassembled WGS sequence"/>
</dbReference>
<evidence type="ECO:0000313" key="1">
    <source>
        <dbReference type="EMBL" id="HIR58462.1"/>
    </source>
</evidence>
<evidence type="ECO:0000313" key="2">
    <source>
        <dbReference type="Proteomes" id="UP000824232"/>
    </source>
</evidence>
<protein>
    <submittedName>
        <fullName evidence="1">Uncharacterized protein</fullName>
    </submittedName>
</protein>
<reference evidence="1" key="1">
    <citation type="submission" date="2020-10" db="EMBL/GenBank/DDBJ databases">
        <authorList>
            <person name="Gilroy R."/>
        </authorList>
    </citation>
    <scope>NUCLEOTIDE SEQUENCE</scope>
    <source>
        <strain evidence="1">CHK184-20233</strain>
    </source>
</reference>
<proteinExistence type="predicted"/>
<organism evidence="1 2">
    <name type="scientific">Candidatus Onthousia excrementipullorum</name>
    <dbReference type="NCBI Taxonomy" id="2840884"/>
    <lineage>
        <taxon>Bacteria</taxon>
        <taxon>Bacillati</taxon>
        <taxon>Bacillota</taxon>
        <taxon>Bacilli</taxon>
        <taxon>Candidatus Onthousia</taxon>
    </lineage>
</organism>
<gene>
    <name evidence="1" type="ORF">IAB38_00260</name>
</gene>
<accession>A0A9D1J2G5</accession>